<dbReference type="InterPro" id="IPR025646">
    <property type="entry name" value="DUF4350"/>
</dbReference>
<feature type="region of interest" description="Disordered" evidence="1">
    <location>
        <begin position="1"/>
        <end position="35"/>
    </location>
</feature>
<keyword evidence="2" id="KW-0812">Transmembrane</keyword>
<feature type="transmembrane region" description="Helical" evidence="2">
    <location>
        <begin position="43"/>
        <end position="64"/>
    </location>
</feature>
<dbReference type="Proteomes" id="UP000315349">
    <property type="component" value="Chromosome"/>
</dbReference>
<evidence type="ECO:0000313" key="5">
    <source>
        <dbReference type="Proteomes" id="UP000315349"/>
    </source>
</evidence>
<protein>
    <recommendedName>
        <fullName evidence="3">DUF4350 domain-containing protein</fullName>
    </recommendedName>
</protein>
<dbReference type="KEGG" id="peh:Spb1_02430"/>
<evidence type="ECO:0000313" key="4">
    <source>
        <dbReference type="EMBL" id="QDV28380.1"/>
    </source>
</evidence>
<evidence type="ECO:0000256" key="2">
    <source>
        <dbReference type="SAM" id="Phobius"/>
    </source>
</evidence>
<keyword evidence="5" id="KW-1185">Reference proteome</keyword>
<keyword evidence="2" id="KW-1133">Transmembrane helix</keyword>
<organism evidence="4 5">
    <name type="scientific">Planctopirus ephydatiae</name>
    <dbReference type="NCBI Taxonomy" id="2528019"/>
    <lineage>
        <taxon>Bacteria</taxon>
        <taxon>Pseudomonadati</taxon>
        <taxon>Planctomycetota</taxon>
        <taxon>Planctomycetia</taxon>
        <taxon>Planctomycetales</taxon>
        <taxon>Planctomycetaceae</taxon>
        <taxon>Planctopirus</taxon>
    </lineage>
</organism>
<dbReference type="AlphaFoldDB" id="A0A518GIL0"/>
<evidence type="ECO:0000259" key="3">
    <source>
        <dbReference type="Pfam" id="PF14258"/>
    </source>
</evidence>
<dbReference type="Pfam" id="PF14258">
    <property type="entry name" value="DUF4350"/>
    <property type="match status" value="1"/>
</dbReference>
<gene>
    <name evidence="4" type="ORF">Spb1_02430</name>
</gene>
<name>A0A518GIL0_9PLAN</name>
<feature type="domain" description="DUF4350" evidence="3">
    <location>
        <begin position="75"/>
        <end position="248"/>
    </location>
</feature>
<accession>A0A518GIL0</accession>
<keyword evidence="2" id="KW-0472">Membrane</keyword>
<evidence type="ECO:0000256" key="1">
    <source>
        <dbReference type="SAM" id="MobiDB-lite"/>
    </source>
</evidence>
<dbReference type="RefSeq" id="WP_145294530.1">
    <property type="nucleotide sequence ID" value="NZ_CP036299.1"/>
</dbReference>
<dbReference type="SUPFAM" id="SSF52317">
    <property type="entry name" value="Class I glutamine amidotransferase-like"/>
    <property type="match status" value="1"/>
</dbReference>
<dbReference type="InterPro" id="IPR029062">
    <property type="entry name" value="Class_I_gatase-like"/>
</dbReference>
<proteinExistence type="predicted"/>
<sequence>MSRFSANRSAGAPPGTMNPQNRSATAPPLTKGTRNPAWKQQPWLIPSLIWGSLAAVVLGMHFYFPPIPAPRTATSYSTSADGFKALYEILEQDAFVYRNDAPLDRLMELVDPDGTQLLILNPPRIPNEAEWNSLYSWVNMGGRLVYAPPPGEVDSLGPFEGEITPEQGPADDRIPPQLNLPLGGRFLWWPEGEVTSTPGGKVLVSQDGSPQAVMVNAGRGSALFVASPWIFSNQLLTYGDNSALAYELIREAAGPGQSLDDVVIAFDESLNTRATPQMMGVLFQPPLRSISVQILLLFMLYGWWNSCRFGPTVVLEETSQREIVEHTSALGRILWRSADCQFVLFQYLRYWLTEYRLQEASGRKRRLSSRLQNDAQQVDQALEAIHQAEIAAMTPRLGHREAARHIRALSVLGQSLQR</sequence>
<dbReference type="OrthoDB" id="279395at2"/>
<dbReference type="EMBL" id="CP036299">
    <property type="protein sequence ID" value="QDV28380.1"/>
    <property type="molecule type" value="Genomic_DNA"/>
</dbReference>
<reference evidence="4 5" key="1">
    <citation type="submission" date="2019-02" db="EMBL/GenBank/DDBJ databases">
        <title>Deep-cultivation of Planctomycetes and their phenomic and genomic characterization uncovers novel biology.</title>
        <authorList>
            <person name="Wiegand S."/>
            <person name="Jogler M."/>
            <person name="Boedeker C."/>
            <person name="Pinto D."/>
            <person name="Vollmers J."/>
            <person name="Rivas-Marin E."/>
            <person name="Kohn T."/>
            <person name="Peeters S.H."/>
            <person name="Heuer A."/>
            <person name="Rast P."/>
            <person name="Oberbeckmann S."/>
            <person name="Bunk B."/>
            <person name="Jeske O."/>
            <person name="Meyerdierks A."/>
            <person name="Storesund J.E."/>
            <person name="Kallscheuer N."/>
            <person name="Luecker S."/>
            <person name="Lage O.M."/>
            <person name="Pohl T."/>
            <person name="Merkel B.J."/>
            <person name="Hornburger P."/>
            <person name="Mueller R.-W."/>
            <person name="Bruemmer F."/>
            <person name="Labrenz M."/>
            <person name="Spormann A.M."/>
            <person name="Op den Camp H."/>
            <person name="Overmann J."/>
            <person name="Amann R."/>
            <person name="Jetten M.S.M."/>
            <person name="Mascher T."/>
            <person name="Medema M.H."/>
            <person name="Devos D.P."/>
            <person name="Kaster A.-K."/>
            <person name="Ovreas L."/>
            <person name="Rohde M."/>
            <person name="Galperin M.Y."/>
            <person name="Jogler C."/>
        </authorList>
    </citation>
    <scope>NUCLEOTIDE SEQUENCE [LARGE SCALE GENOMIC DNA]</scope>
    <source>
        <strain evidence="4 5">Spb1</strain>
    </source>
</reference>